<evidence type="ECO:0000256" key="2">
    <source>
        <dbReference type="SAM" id="MobiDB-lite"/>
    </source>
</evidence>
<dbReference type="EMBL" id="BKCJ011192274">
    <property type="protein sequence ID" value="GFD01594.1"/>
    <property type="molecule type" value="Genomic_DNA"/>
</dbReference>
<feature type="domain" description="LapB rubredoxin metal binding" evidence="3">
    <location>
        <begin position="36"/>
        <end position="62"/>
    </location>
</feature>
<feature type="compositionally biased region" description="Polar residues" evidence="2">
    <location>
        <begin position="10"/>
        <end position="23"/>
    </location>
</feature>
<reference evidence="4" key="1">
    <citation type="journal article" date="2019" name="Sci. Rep.">
        <title>Draft genome of Tanacetum cinerariifolium, the natural source of mosquito coil.</title>
        <authorList>
            <person name="Yamashiro T."/>
            <person name="Shiraishi A."/>
            <person name="Satake H."/>
            <person name="Nakayama K."/>
        </authorList>
    </citation>
    <scope>NUCLEOTIDE SEQUENCE</scope>
</reference>
<proteinExistence type="predicted"/>
<dbReference type="Pfam" id="PF18073">
    <property type="entry name" value="Zn_ribbon_LapB"/>
    <property type="match status" value="1"/>
</dbReference>
<dbReference type="GO" id="GO:0046872">
    <property type="term" value="F:metal ion binding"/>
    <property type="evidence" value="ECO:0007669"/>
    <property type="project" value="UniProtKB-KW"/>
</dbReference>
<feature type="non-terminal residue" evidence="4">
    <location>
        <position position="1"/>
    </location>
</feature>
<name>A0A699SXY9_TANCI</name>
<evidence type="ECO:0000313" key="4">
    <source>
        <dbReference type="EMBL" id="GFD01594.1"/>
    </source>
</evidence>
<feature type="region of interest" description="Disordered" evidence="2">
    <location>
        <begin position="1"/>
        <end position="25"/>
    </location>
</feature>
<accession>A0A699SXY9</accession>
<evidence type="ECO:0000256" key="1">
    <source>
        <dbReference type="ARBA" id="ARBA00022723"/>
    </source>
</evidence>
<sequence>ETHQDDRSYGSLTPKTSQKTVSFGSKKAKNKSKVSWVCSDCGWSDGQWWGICKECGSSATMRKFNEVVVDDGGKTSGFQVSEKIMQGWFGKGEAGENVPLRLTDVNKGVNHLNWRFPL</sequence>
<dbReference type="InterPro" id="IPR041166">
    <property type="entry name" value="Rubredoxin_2"/>
</dbReference>
<gene>
    <name evidence="4" type="ORF">Tci_873563</name>
</gene>
<evidence type="ECO:0000259" key="3">
    <source>
        <dbReference type="Pfam" id="PF18073"/>
    </source>
</evidence>
<organism evidence="4">
    <name type="scientific">Tanacetum cinerariifolium</name>
    <name type="common">Dalmatian daisy</name>
    <name type="synonym">Chrysanthemum cinerariifolium</name>
    <dbReference type="NCBI Taxonomy" id="118510"/>
    <lineage>
        <taxon>Eukaryota</taxon>
        <taxon>Viridiplantae</taxon>
        <taxon>Streptophyta</taxon>
        <taxon>Embryophyta</taxon>
        <taxon>Tracheophyta</taxon>
        <taxon>Spermatophyta</taxon>
        <taxon>Magnoliopsida</taxon>
        <taxon>eudicotyledons</taxon>
        <taxon>Gunneridae</taxon>
        <taxon>Pentapetalae</taxon>
        <taxon>asterids</taxon>
        <taxon>campanulids</taxon>
        <taxon>Asterales</taxon>
        <taxon>Asteraceae</taxon>
        <taxon>Asteroideae</taxon>
        <taxon>Anthemideae</taxon>
        <taxon>Anthemidinae</taxon>
        <taxon>Tanacetum</taxon>
    </lineage>
</organism>
<comment type="caution">
    <text evidence="4">The sequence shown here is derived from an EMBL/GenBank/DDBJ whole genome shotgun (WGS) entry which is preliminary data.</text>
</comment>
<protein>
    <submittedName>
        <fullName evidence="4">DNA repair protein RadA</fullName>
    </submittedName>
</protein>
<keyword evidence="1" id="KW-0479">Metal-binding</keyword>
<dbReference type="AlphaFoldDB" id="A0A699SXY9"/>